<evidence type="ECO:0000256" key="2">
    <source>
        <dbReference type="ARBA" id="ARBA00022692"/>
    </source>
</evidence>
<comment type="pathway">
    <text evidence="5">Protein modification; protein glycosylation.</text>
</comment>
<dbReference type="EC" id="1.3.1.94" evidence="5"/>
<dbReference type="Pfam" id="PF02544">
    <property type="entry name" value="Steroid_dh"/>
    <property type="match status" value="1"/>
</dbReference>
<keyword evidence="2 5" id="KW-0812">Transmembrane</keyword>
<comment type="caution">
    <text evidence="7">The sequence shown here is derived from an EMBL/GenBank/DDBJ whole genome shotgun (WGS) entry which is preliminary data.</text>
</comment>
<sequence length="309" mass="34771">MQVVHIPTTMDAITALRIGYVLSAFAILVIYAIPALRDRFLVYGARDALAGNNRNPHREQNVLEKTLDYFASMKVPHSWFKHFYMLSVALSMVWLQQLYTRGPIIQKVVSGTSTHRSSMSFNQLVLCWTLLTIQGSRRLYESMTLDKPTLSQMWVGHYLLGLLHYTAMGLAIWIEGGPALMSTDEPLGDAMISAPSVSTFIFLPVFLLASGLQHDAHFYLSSLRKYTLPSHPAFQSIVSPHYTAECAIYFSLMFLAAPGGQVVNKTLLAAFVFVLIELGVSAAVTKRWYMQKFGAHPIEYKWKMIPGIW</sequence>
<keyword evidence="8" id="KW-1185">Reference proteome</keyword>
<dbReference type="AlphaFoldDB" id="A0A8H7E5I6"/>
<evidence type="ECO:0000259" key="6">
    <source>
        <dbReference type="Pfam" id="PF02544"/>
    </source>
</evidence>
<proteinExistence type="inferred from homology"/>
<comment type="similarity">
    <text evidence="5">Belongs to the steroid 5-alpha reductase family. Polyprenal reductase subfamily.</text>
</comment>
<dbReference type="GO" id="GO:0006488">
    <property type="term" value="P:dolichol-linked oligosaccharide biosynthetic process"/>
    <property type="evidence" value="ECO:0007669"/>
    <property type="project" value="UniProtKB-UniRule"/>
</dbReference>
<evidence type="ECO:0000256" key="4">
    <source>
        <dbReference type="ARBA" id="ARBA00023136"/>
    </source>
</evidence>
<dbReference type="PANTHER" id="PTHR14624:SF0">
    <property type="entry name" value="POLYPRENOL REDUCTASE"/>
    <property type="match status" value="1"/>
</dbReference>
<dbReference type="EMBL" id="JAACFV010000043">
    <property type="protein sequence ID" value="KAF7509275.1"/>
    <property type="molecule type" value="Genomic_DNA"/>
</dbReference>
<dbReference type="GO" id="GO:0016095">
    <property type="term" value="P:polyprenol catabolic process"/>
    <property type="evidence" value="ECO:0007669"/>
    <property type="project" value="UniProtKB-UniRule"/>
</dbReference>
<feature type="transmembrane region" description="Helical" evidence="5">
    <location>
        <begin position="155"/>
        <end position="174"/>
    </location>
</feature>
<name>A0A8H7E5I6_9EURO</name>
<comment type="catalytic activity">
    <reaction evidence="5">
        <text>a di-trans,poly-cis-dolichal + NADP(+) = a di-trans,poly-cis-polyprenal + NADPH + H(+)</text>
        <dbReference type="Rhea" id="RHEA:80727"/>
        <dbReference type="Rhea" id="RHEA-COMP:19536"/>
        <dbReference type="Rhea" id="RHEA-COMP:19537"/>
        <dbReference type="ChEBI" id="CHEBI:15378"/>
        <dbReference type="ChEBI" id="CHEBI:57783"/>
        <dbReference type="ChEBI" id="CHEBI:58349"/>
        <dbReference type="ChEBI" id="CHEBI:231623"/>
        <dbReference type="ChEBI" id="CHEBI:231637"/>
        <dbReference type="EC" id="1.3.1.94"/>
    </reaction>
    <physiologicalReaction direction="right-to-left" evidence="5">
        <dbReference type="Rhea" id="RHEA:80729"/>
    </physiologicalReaction>
</comment>
<evidence type="ECO:0000256" key="3">
    <source>
        <dbReference type="ARBA" id="ARBA00022989"/>
    </source>
</evidence>
<keyword evidence="4 5" id="KW-0472">Membrane</keyword>
<feature type="transmembrane region" description="Helical" evidence="5">
    <location>
        <begin position="194"/>
        <end position="212"/>
    </location>
</feature>
<keyword evidence="5" id="KW-0521">NADP</keyword>
<feature type="transmembrane region" description="Helical" evidence="5">
    <location>
        <begin position="267"/>
        <end position="284"/>
    </location>
</feature>
<keyword evidence="5" id="KW-0256">Endoplasmic reticulum</keyword>
<comment type="function">
    <text evidence="5">Plays a key role in early steps of protein N-linked glycosylation by being involved in the conversion of polyprenol into dolichol. Acts as a polyprenal reductase that mediates the reduction of polyprenal into dolichal in a NADP-dependent mechanism. Dolichols are required for the synthesis of dolichol-linked monosaccharides and the oligosaccharide precursor used for N-glycosylation.</text>
</comment>
<dbReference type="PROSITE" id="PS50244">
    <property type="entry name" value="S5A_REDUCTASE"/>
    <property type="match status" value="1"/>
</dbReference>
<dbReference type="Proteomes" id="UP000606974">
    <property type="component" value="Unassembled WGS sequence"/>
</dbReference>
<feature type="transmembrane region" description="Helical" evidence="5">
    <location>
        <begin position="233"/>
        <end position="255"/>
    </location>
</feature>
<reference evidence="7" key="1">
    <citation type="submission" date="2020-02" db="EMBL/GenBank/DDBJ databases">
        <authorList>
            <person name="Palmer J.M."/>
        </authorList>
    </citation>
    <scope>NUCLEOTIDE SEQUENCE</scope>
    <source>
        <strain evidence="7">EPUS1.4</strain>
        <tissue evidence="7">Thallus</tissue>
    </source>
</reference>
<protein>
    <recommendedName>
        <fullName evidence="5">Polyprenal reductase</fullName>
        <ecNumber evidence="5">1.3.1.94</ecNumber>
    </recommendedName>
</protein>
<evidence type="ECO:0000256" key="1">
    <source>
        <dbReference type="ARBA" id="ARBA00004127"/>
    </source>
</evidence>
<feature type="domain" description="3-oxo-5-alpha-steroid 4-dehydrogenase C-terminal" evidence="6">
    <location>
        <begin position="199"/>
        <end position="309"/>
    </location>
</feature>
<dbReference type="PANTHER" id="PTHR14624">
    <property type="entry name" value="DFG10 PROTEIN"/>
    <property type="match status" value="1"/>
</dbReference>
<dbReference type="GO" id="GO:0005789">
    <property type="term" value="C:endoplasmic reticulum membrane"/>
    <property type="evidence" value="ECO:0007669"/>
    <property type="project" value="UniProtKB-SubCell"/>
</dbReference>
<dbReference type="OrthoDB" id="541710at2759"/>
<keyword evidence="5" id="KW-0560">Oxidoreductase</keyword>
<evidence type="ECO:0000313" key="7">
    <source>
        <dbReference type="EMBL" id="KAF7509275.1"/>
    </source>
</evidence>
<feature type="transmembrane region" description="Helical" evidence="5">
    <location>
        <begin position="12"/>
        <end position="33"/>
    </location>
</feature>
<dbReference type="InterPro" id="IPR001104">
    <property type="entry name" value="3-oxo-5_a-steroid_4-DH_C"/>
</dbReference>
<organism evidence="7 8">
    <name type="scientific">Endocarpon pusillum</name>
    <dbReference type="NCBI Taxonomy" id="364733"/>
    <lineage>
        <taxon>Eukaryota</taxon>
        <taxon>Fungi</taxon>
        <taxon>Dikarya</taxon>
        <taxon>Ascomycota</taxon>
        <taxon>Pezizomycotina</taxon>
        <taxon>Eurotiomycetes</taxon>
        <taxon>Chaetothyriomycetidae</taxon>
        <taxon>Verrucariales</taxon>
        <taxon>Verrucariaceae</taxon>
        <taxon>Endocarpon</taxon>
    </lineage>
</organism>
<dbReference type="GO" id="GO:0003865">
    <property type="term" value="F:3-oxo-5-alpha-steroid 4-dehydrogenase activity"/>
    <property type="evidence" value="ECO:0007669"/>
    <property type="project" value="TreeGrafter"/>
</dbReference>
<dbReference type="GO" id="GO:0102389">
    <property type="term" value="F:polyprenol reductase activity"/>
    <property type="evidence" value="ECO:0007669"/>
    <property type="project" value="UniProtKB-UniRule"/>
</dbReference>
<dbReference type="GO" id="GO:0160198">
    <property type="term" value="F:polyprenal reductase activity"/>
    <property type="evidence" value="ECO:0007669"/>
    <property type="project" value="UniProtKB-EC"/>
</dbReference>
<comment type="subcellular location">
    <subcellularLocation>
        <location evidence="1">Endomembrane system</location>
        <topology evidence="1">Multi-pass membrane protein</topology>
    </subcellularLocation>
    <subcellularLocation>
        <location evidence="5">Endoplasmic reticulum membrane</location>
    </subcellularLocation>
</comment>
<accession>A0A8H7E5I6</accession>
<feature type="transmembrane region" description="Helical" evidence="5">
    <location>
        <begin position="83"/>
        <end position="99"/>
    </location>
</feature>
<keyword evidence="3 5" id="KW-1133">Transmembrane helix</keyword>
<evidence type="ECO:0000313" key="8">
    <source>
        <dbReference type="Proteomes" id="UP000606974"/>
    </source>
</evidence>
<dbReference type="InterPro" id="IPR039698">
    <property type="entry name" value="Dfg10/SRD5A3"/>
</dbReference>
<evidence type="ECO:0000256" key="5">
    <source>
        <dbReference type="RuleBase" id="RU367081"/>
    </source>
</evidence>
<gene>
    <name evidence="7" type="ORF">GJ744_008169</name>
</gene>
<dbReference type="UniPathway" id="UPA00378"/>